<proteinExistence type="predicted"/>
<reference evidence="2 3" key="1">
    <citation type="submission" date="2007-10" db="EMBL/GenBank/DDBJ databases">
        <title>Complete sequence of Caldivirga maquilingensis IC-167.</title>
        <authorList>
            <consortium name="US DOE Joint Genome Institute"/>
            <person name="Copeland A."/>
            <person name="Lucas S."/>
            <person name="Lapidus A."/>
            <person name="Barry K."/>
            <person name="Glavina del Rio T."/>
            <person name="Dalin E."/>
            <person name="Tice H."/>
            <person name="Pitluck S."/>
            <person name="Saunders E."/>
            <person name="Brettin T."/>
            <person name="Bruce D."/>
            <person name="Detter J.C."/>
            <person name="Han C."/>
            <person name="Schmutz J."/>
            <person name="Larimer F."/>
            <person name="Land M."/>
            <person name="Hauser L."/>
            <person name="Kyrpides N."/>
            <person name="Ivanova N."/>
            <person name="Biddle J.F."/>
            <person name="Zhang Z."/>
            <person name="Fitz-Gibbon S.T."/>
            <person name="Lowe T.M."/>
            <person name="Saltikov C."/>
            <person name="House C.H."/>
            <person name="Richardson P."/>
        </authorList>
    </citation>
    <scope>NUCLEOTIDE SEQUENCE [LARGE SCALE GENOMIC DNA]</scope>
    <source>
        <strain evidence="3">ATCC 700844 / DSM 13496 / JCM 10307 / IC-167</strain>
    </source>
</reference>
<sequence length="292" mass="31800">MKPHRECPLCIVSVRLNEVASAQINDEKVIDASSLVLEESAKAFRRDDELTRIASSIFAELVSRYPEVIEYYKVAKRRSIDNAKAQLALIKSALHDLSGFNLFKAATRVSIAGNLLDMGVASHKPPSELSLNSIMSMPFSIDHTSELYNMLSKGGLRVLWLFDNAGEAVFDTVLIDLIRGMGNTVTGVAKAEPGFQNDLTISDAEYAELGNHLDELISTGYAGSSIHLDKVSSEFLSRLKASDLVVAKGMAHFEYLSEVNLGKPTAFLLVPKCGPVARVLGVEKGTLVAMLR</sequence>
<dbReference type="InterPro" id="IPR036075">
    <property type="entry name" value="ARMT-1-like_metal-bd_sf"/>
</dbReference>
<dbReference type="eggNOG" id="arCOG04410">
    <property type="taxonomic scope" value="Archaea"/>
</dbReference>
<dbReference type="OrthoDB" id="359165at2157"/>
<protein>
    <recommendedName>
        <fullName evidence="1">Damage-control phosphatase ARMT1-like metal-binding domain-containing protein</fullName>
    </recommendedName>
</protein>
<evidence type="ECO:0000259" key="1">
    <source>
        <dbReference type="Pfam" id="PF01937"/>
    </source>
</evidence>
<gene>
    <name evidence="2" type="ordered locus">Cmaq_0818</name>
</gene>
<dbReference type="Gene3D" id="3.40.50.10880">
    <property type="entry name" value="Uncharacterised protein PF01937, DUF89, domain 3"/>
    <property type="match status" value="1"/>
</dbReference>
<dbReference type="HOGENOM" id="CLU_071520_1_0_2"/>
<dbReference type="SUPFAM" id="SSF111321">
    <property type="entry name" value="AF1104-like"/>
    <property type="match status" value="1"/>
</dbReference>
<dbReference type="GeneID" id="5708609"/>
<accession>A8MCZ7</accession>
<feature type="domain" description="Damage-control phosphatase ARMT1-like metal-binding" evidence="1">
    <location>
        <begin position="5"/>
        <end position="287"/>
    </location>
</feature>
<dbReference type="PIRSF" id="PIRSF006593">
    <property type="entry name" value="UCP006593"/>
    <property type="match status" value="1"/>
</dbReference>
<dbReference type="KEGG" id="cma:Cmaq_0818"/>
<evidence type="ECO:0000313" key="2">
    <source>
        <dbReference type="EMBL" id="ABW01653.1"/>
    </source>
</evidence>
<dbReference type="Gene3D" id="1.10.285.20">
    <property type="entry name" value="Uncharacterised protein PF01937, DUF89, domain 2"/>
    <property type="match status" value="1"/>
</dbReference>
<dbReference type="Proteomes" id="UP000001137">
    <property type="component" value="Chromosome"/>
</dbReference>
<keyword evidence="3" id="KW-1185">Reference proteome</keyword>
<dbReference type="InterPro" id="IPR014444">
    <property type="entry name" value="PH1575-like"/>
</dbReference>
<name>A8MCZ7_CALMQ</name>
<dbReference type="Pfam" id="PF01937">
    <property type="entry name" value="ARMT1-like_dom"/>
    <property type="match status" value="1"/>
</dbReference>
<dbReference type="AlphaFoldDB" id="A8MCZ7"/>
<dbReference type="RefSeq" id="WP_012185872.1">
    <property type="nucleotide sequence ID" value="NC_009954.1"/>
</dbReference>
<organism evidence="2 3">
    <name type="scientific">Caldivirga maquilingensis (strain ATCC 700844 / DSM 13496 / JCM 10307 / IC-167)</name>
    <dbReference type="NCBI Taxonomy" id="397948"/>
    <lineage>
        <taxon>Archaea</taxon>
        <taxon>Thermoproteota</taxon>
        <taxon>Thermoprotei</taxon>
        <taxon>Thermoproteales</taxon>
        <taxon>Thermoproteaceae</taxon>
        <taxon>Caldivirga</taxon>
    </lineage>
</organism>
<dbReference type="EMBL" id="CP000852">
    <property type="protein sequence ID" value="ABW01653.1"/>
    <property type="molecule type" value="Genomic_DNA"/>
</dbReference>
<dbReference type="STRING" id="397948.Cmaq_0818"/>
<dbReference type="InterPro" id="IPR002791">
    <property type="entry name" value="ARMT1-like_metal-bd"/>
</dbReference>
<evidence type="ECO:0000313" key="3">
    <source>
        <dbReference type="Proteomes" id="UP000001137"/>
    </source>
</evidence>